<protein>
    <submittedName>
        <fullName evidence="4">Protein kinase domain-containing protein</fullName>
    </submittedName>
</protein>
<dbReference type="PROSITE" id="PS00107">
    <property type="entry name" value="PROTEIN_KINASE_ATP"/>
    <property type="match status" value="1"/>
</dbReference>
<dbReference type="WBParaSite" id="TMUE_1000003655.1">
    <property type="protein sequence ID" value="TMUE_1000003655.1"/>
    <property type="gene ID" value="WBGene00289631"/>
</dbReference>
<dbReference type="InterPro" id="IPR050235">
    <property type="entry name" value="CK1_Ser-Thr_kinase"/>
</dbReference>
<feature type="domain" description="Protein kinase" evidence="2">
    <location>
        <begin position="6"/>
        <end position="240"/>
    </location>
</feature>
<dbReference type="AlphaFoldDB" id="A0A5S6Q9A0"/>
<dbReference type="SMART" id="SM00220">
    <property type="entry name" value="S_TKc"/>
    <property type="match status" value="1"/>
</dbReference>
<evidence type="ECO:0000259" key="2">
    <source>
        <dbReference type="PROSITE" id="PS50011"/>
    </source>
</evidence>
<evidence type="ECO:0000313" key="4">
    <source>
        <dbReference type="WBParaSite" id="TMUE_1000003655.1"/>
    </source>
</evidence>
<dbReference type="GO" id="GO:0004672">
    <property type="term" value="F:protein kinase activity"/>
    <property type="evidence" value="ECO:0007669"/>
    <property type="project" value="InterPro"/>
</dbReference>
<keyword evidence="1" id="KW-0067">ATP-binding</keyword>
<dbReference type="SUPFAM" id="SSF56112">
    <property type="entry name" value="Protein kinase-like (PK-like)"/>
    <property type="match status" value="1"/>
</dbReference>
<sequence length="240" mass="27272">MLGKQWSIIEEIGEGSFGAVYKAKSIESGIEVAVKVRQDTLGQFIMVEHIESHQKSLEVDVVLLSKLNGSKHTCTLYGYGTVKDFGMARRYVTLSGQIRKARKNPGFRGTSTYSSVAANKGKETGRVDDLWSVMYSVIECMRGALPWDHIRVRDILNMKMKMPTELLLENVPGKLACILNYLKTMKREEQPRYGWIISILETIMQERQYRSGDPFDWQVPFLEQAKSSLNQRESGAVRKA</sequence>
<feature type="binding site" evidence="1">
    <location>
        <position position="35"/>
    </location>
    <ligand>
        <name>ATP</name>
        <dbReference type="ChEBI" id="CHEBI:30616"/>
    </ligand>
</feature>
<organism evidence="3 4">
    <name type="scientific">Trichuris muris</name>
    <name type="common">Mouse whipworm</name>
    <dbReference type="NCBI Taxonomy" id="70415"/>
    <lineage>
        <taxon>Eukaryota</taxon>
        <taxon>Metazoa</taxon>
        <taxon>Ecdysozoa</taxon>
        <taxon>Nematoda</taxon>
        <taxon>Enoplea</taxon>
        <taxon>Dorylaimia</taxon>
        <taxon>Trichinellida</taxon>
        <taxon>Trichuridae</taxon>
        <taxon>Trichuris</taxon>
    </lineage>
</organism>
<dbReference type="Gene3D" id="1.10.510.10">
    <property type="entry name" value="Transferase(Phosphotransferase) domain 1"/>
    <property type="match status" value="1"/>
</dbReference>
<name>A0A5S6Q9A0_TRIMR</name>
<keyword evidence="3" id="KW-1185">Reference proteome</keyword>
<dbReference type="GO" id="GO:0005524">
    <property type="term" value="F:ATP binding"/>
    <property type="evidence" value="ECO:0007669"/>
    <property type="project" value="UniProtKB-UniRule"/>
</dbReference>
<evidence type="ECO:0000313" key="3">
    <source>
        <dbReference type="Proteomes" id="UP000046395"/>
    </source>
</evidence>
<dbReference type="PROSITE" id="PS50011">
    <property type="entry name" value="PROTEIN_KINASE_DOM"/>
    <property type="match status" value="1"/>
</dbReference>
<dbReference type="Gene3D" id="3.30.200.20">
    <property type="entry name" value="Phosphorylase Kinase, domain 1"/>
    <property type="match status" value="1"/>
</dbReference>
<keyword evidence="1" id="KW-0547">Nucleotide-binding</keyword>
<dbReference type="InterPro" id="IPR000719">
    <property type="entry name" value="Prot_kinase_dom"/>
</dbReference>
<reference evidence="4" key="1">
    <citation type="submission" date="2019-12" db="UniProtKB">
        <authorList>
            <consortium name="WormBaseParasite"/>
        </authorList>
    </citation>
    <scope>IDENTIFICATION</scope>
</reference>
<dbReference type="Proteomes" id="UP000046395">
    <property type="component" value="Unassembled WGS sequence"/>
</dbReference>
<dbReference type="InterPro" id="IPR011009">
    <property type="entry name" value="Kinase-like_dom_sf"/>
</dbReference>
<dbReference type="InterPro" id="IPR017441">
    <property type="entry name" value="Protein_kinase_ATP_BS"/>
</dbReference>
<proteinExistence type="predicted"/>
<dbReference type="PANTHER" id="PTHR11909">
    <property type="entry name" value="CASEIN KINASE-RELATED"/>
    <property type="match status" value="1"/>
</dbReference>
<dbReference type="STRING" id="70415.A0A5S6Q9A0"/>
<evidence type="ECO:0000256" key="1">
    <source>
        <dbReference type="PROSITE-ProRule" id="PRU10141"/>
    </source>
</evidence>
<accession>A0A5S6Q9A0</accession>